<dbReference type="InterPro" id="IPR050630">
    <property type="entry name" value="WD_repeat_EMAP"/>
</dbReference>
<gene>
    <name evidence="6" type="ORF">Plil01_000611000</name>
</gene>
<feature type="domain" description="WDR90/POC16 second beta-propeller" evidence="5">
    <location>
        <begin position="457"/>
        <end position="763"/>
    </location>
</feature>
<name>A0A9W6TP11_9STRA</name>
<dbReference type="Proteomes" id="UP001165083">
    <property type="component" value="Unassembled WGS sequence"/>
</dbReference>
<dbReference type="PROSITE" id="PS00678">
    <property type="entry name" value="WD_REPEATS_1"/>
    <property type="match status" value="1"/>
</dbReference>
<dbReference type="InterPro" id="IPR001680">
    <property type="entry name" value="WD40_rpt"/>
</dbReference>
<dbReference type="PROSITE" id="PS50082">
    <property type="entry name" value="WD_REPEATS_2"/>
    <property type="match status" value="3"/>
</dbReference>
<dbReference type="SUPFAM" id="SSF63829">
    <property type="entry name" value="Calcium-dependent phosphotriesterase"/>
    <property type="match status" value="1"/>
</dbReference>
<evidence type="ECO:0000313" key="7">
    <source>
        <dbReference type="Proteomes" id="UP001165083"/>
    </source>
</evidence>
<organism evidence="6 7">
    <name type="scientific">Phytophthora lilii</name>
    <dbReference type="NCBI Taxonomy" id="2077276"/>
    <lineage>
        <taxon>Eukaryota</taxon>
        <taxon>Sar</taxon>
        <taxon>Stramenopiles</taxon>
        <taxon>Oomycota</taxon>
        <taxon>Peronosporomycetes</taxon>
        <taxon>Peronosporales</taxon>
        <taxon>Peronosporaceae</taxon>
        <taxon>Phytophthora</taxon>
    </lineage>
</organism>
<dbReference type="Gene3D" id="2.130.10.10">
    <property type="entry name" value="YVTN repeat-like/Quinoprotein amine dehydrogenase"/>
    <property type="match status" value="4"/>
</dbReference>
<keyword evidence="1 3" id="KW-0853">WD repeat</keyword>
<feature type="repeat" description="WD" evidence="3">
    <location>
        <begin position="460"/>
        <end position="482"/>
    </location>
</feature>
<dbReference type="Pfam" id="PF00400">
    <property type="entry name" value="WD40"/>
    <property type="match status" value="2"/>
</dbReference>
<evidence type="ECO:0000256" key="3">
    <source>
        <dbReference type="PROSITE-ProRule" id="PRU00221"/>
    </source>
</evidence>
<dbReference type="PANTHER" id="PTHR13720">
    <property type="entry name" value="WD-40 REPEAT PROTEIN"/>
    <property type="match status" value="1"/>
</dbReference>
<feature type="region of interest" description="Disordered" evidence="4">
    <location>
        <begin position="782"/>
        <end position="806"/>
    </location>
</feature>
<evidence type="ECO:0000259" key="5">
    <source>
        <dbReference type="Pfam" id="PF23393"/>
    </source>
</evidence>
<proteinExistence type="predicted"/>
<evidence type="ECO:0000256" key="1">
    <source>
        <dbReference type="ARBA" id="ARBA00022574"/>
    </source>
</evidence>
<keyword evidence="2" id="KW-0677">Repeat</keyword>
<keyword evidence="7" id="KW-1185">Reference proteome</keyword>
<reference evidence="6" key="1">
    <citation type="submission" date="2023-04" db="EMBL/GenBank/DDBJ databases">
        <title>Phytophthora lilii NBRC 32176.</title>
        <authorList>
            <person name="Ichikawa N."/>
            <person name="Sato H."/>
            <person name="Tonouchi N."/>
        </authorList>
    </citation>
    <scope>NUCLEOTIDE SEQUENCE</scope>
    <source>
        <strain evidence="6">NBRC 32176</strain>
    </source>
</reference>
<dbReference type="InterPro" id="IPR055441">
    <property type="entry name" value="Beta-prop_WDR90_POC16_2nd"/>
</dbReference>
<feature type="region of interest" description="Disordered" evidence="4">
    <location>
        <begin position="1432"/>
        <end position="1475"/>
    </location>
</feature>
<dbReference type="PANTHER" id="PTHR13720:SF24">
    <property type="entry name" value="WD REPEAT-CONTAINING PROTEIN 90"/>
    <property type="match status" value="1"/>
</dbReference>
<sequence length="1725" mass="189583">MDAAYKSPLDSPALRYAAVTKKGLRARIVSSSTKAEWPDPILELDRIIGFSNFYPRMLRWIPDGSACIYTSSSTIIVRELCEEGTAPCWSSNSRHISRGQAENDRSTGAVKGSVETAGSTIVSREHFLYGHSATICALAVTSDGSFLASAEVPTESKISGVRLWDLASRECITVVKAQPKGVHALNFSSLSSRRLLLCAVGRDECFRTQIFIWDCSYLQRGKEDAASAAAVSLMARQTSDFPIDRISFSPYEQQDHYHLVSCGRENVRYWRVNPNTGHLTGCPVILNEYSRGTVFTDIGFDTVVEAHPSDIRRVRPLYASSSLGTLLVIDYDLKQVLCVYQLHDASINCLSVNEGFCVTGSDDCFLRVWPLDFTDFFLEAQHEASVSCLDVSADGIRVLVGSRNNAIGILDIANQQYATLLRSHSKEITAMAPAPWRSPLASLLLEDAHTDHIGFAERELVTASGDGTLRVWDTTSGHQLYEFDIQQEHVTSLCVSPVNCGIVAAGFASGCTRIFAVHRASTVADGTGENSKDIKEVPSSMLREFRQHQSSILHIEFNTDGQYLYTSGTGKQLCLYDARQQDYLPLKMLLTDFDPDDGHFVLSHDNKWLSVVSTDRQSIVMLDPCSLRVMAAVRPPKQEGFSSHGKEETLKLVRFSKNSTELLVLSASDRLYVFSLPTRELKQSIPLLGQEGISALVVSENARYMATGGVDGSLQIWNWDDKGRICRMHQTFLGHAGKVNDLVFTNDGKNIVAIGESSAICVWQFHGDSSLISPRAAEEVSTTTHVRNNSNNNNTNDKNADEDNTDISAASMKPNFRLSLETDALKLGSGYDTTQGENLDSVLSNQTDLLNNNVPTTVVVTDCICGDLALSSAIGGGNTSNFIWSYSAGKLIYSMSSVLVVEDLASGQQVFHDDLFGNTIEKRCGDTATRAINDEIVLIQLSPSGKSIATISSRFDVVSVRSVASIEDDALSKEKCNFTMDTEHILIRLLPETCAVSALAFSQPSHESNVEELICIACVVEQQNRLHEYTVAIACTTQRAIIWFSSGLQSIKVRQIVPRSDFAFLLLSDERSSISVLTVHPDKAATSFDYAPKVELEPLIDVFPTKVQIIRLYSNKGEREQQRYLVGIDNDRYCYFYDFHSCAFIATTQLLLLPSKTKRGNNQDDRKLRGSCLSLRVVEYLEWVTSGGKSLLITGSRADNMLYVHGLSMLSTKHSARVQVDWQRVARAGVSLLCKIPLNGNGLLRSLSVDPARDVGIATTDDGITLFVHFDSPSTTKVLKETPTNGFGHTLPFVPSLASWALEGSVLLSTSQNDNAIRVWVPGLSREVARFQVDSSVCMCFAVNPFSTTASGISQSMVMAGYSDGSIRVFDLCDMRLLSRFKLTPLIATSGRFEGGSFDRIVFVGAFSALVVTKDNCVLLLDISNALGLTEEPSSSRITNSRPIPPKRPVIRQDKKSLQDKSRTKTKSRMPAGRTGAQEVAYRVLPLTPSNYNRRKRLPSLAKSEQMQVQVGAIDVMAASDATIHPFLVVVKYTDPARYGEGKCMVKVFAEPTMSVLREEKISLTDEWRFNTSSKLDKCVAVFTPASTHETVRVLYTCKPNQADNTHASGSLHWGFEIRDCMQCSITQRLALESSLSQPVLLRNIHALQTSERPEKREDFVLLADAEGHLALLDITQHRLISVNPGTAQKIGLAPCSSGIITKSSNGAALLLLSSSQLAVGNFTF</sequence>
<comment type="caution">
    <text evidence="6">The sequence shown here is derived from an EMBL/GenBank/DDBJ whole genome shotgun (WGS) entry which is preliminary data.</text>
</comment>
<dbReference type="InterPro" id="IPR011047">
    <property type="entry name" value="Quinoprotein_ADH-like_sf"/>
</dbReference>
<dbReference type="Pfam" id="PF23393">
    <property type="entry name" value="Beta-prop_WDR90_POC16_2nd"/>
    <property type="match status" value="1"/>
</dbReference>
<dbReference type="InterPro" id="IPR019775">
    <property type="entry name" value="WD40_repeat_CS"/>
</dbReference>
<feature type="compositionally biased region" description="Basic and acidic residues" evidence="4">
    <location>
        <begin position="1451"/>
        <end position="1463"/>
    </location>
</feature>
<feature type="compositionally biased region" description="Low complexity" evidence="4">
    <location>
        <begin position="782"/>
        <end position="797"/>
    </location>
</feature>
<dbReference type="GO" id="GO:0005929">
    <property type="term" value="C:cilium"/>
    <property type="evidence" value="ECO:0007669"/>
    <property type="project" value="UniProtKB-ARBA"/>
</dbReference>
<dbReference type="SUPFAM" id="SSF50978">
    <property type="entry name" value="WD40 repeat-like"/>
    <property type="match status" value="1"/>
</dbReference>
<accession>A0A9W6TP11</accession>
<dbReference type="InterPro" id="IPR015943">
    <property type="entry name" value="WD40/YVTN_repeat-like_dom_sf"/>
</dbReference>
<dbReference type="SMART" id="SM00320">
    <property type="entry name" value="WD40"/>
    <property type="match status" value="12"/>
</dbReference>
<feature type="repeat" description="WD" evidence="3">
    <location>
        <begin position="732"/>
        <end position="773"/>
    </location>
</feature>
<feature type="repeat" description="WD" evidence="3">
    <location>
        <begin position="693"/>
        <end position="718"/>
    </location>
</feature>
<dbReference type="OrthoDB" id="6252103at2759"/>
<feature type="compositionally biased region" description="Polar residues" evidence="4">
    <location>
        <begin position="1432"/>
        <end position="1442"/>
    </location>
</feature>
<evidence type="ECO:0000256" key="4">
    <source>
        <dbReference type="SAM" id="MobiDB-lite"/>
    </source>
</evidence>
<dbReference type="SUPFAM" id="SSF50998">
    <property type="entry name" value="Quinoprotein alcohol dehydrogenase-like"/>
    <property type="match status" value="1"/>
</dbReference>
<dbReference type="EMBL" id="BSXW01000264">
    <property type="protein sequence ID" value="GMF16918.1"/>
    <property type="molecule type" value="Genomic_DNA"/>
</dbReference>
<dbReference type="InterPro" id="IPR036322">
    <property type="entry name" value="WD40_repeat_dom_sf"/>
</dbReference>
<protein>
    <submittedName>
        <fullName evidence="6">Unnamed protein product</fullName>
    </submittedName>
</protein>
<evidence type="ECO:0000313" key="6">
    <source>
        <dbReference type="EMBL" id="GMF16918.1"/>
    </source>
</evidence>
<evidence type="ECO:0000256" key="2">
    <source>
        <dbReference type="ARBA" id="ARBA00022737"/>
    </source>
</evidence>